<dbReference type="EMBL" id="HG805814">
    <property type="protein sequence ID" value="CDW52034.1"/>
    <property type="molecule type" value="Genomic_DNA"/>
</dbReference>
<dbReference type="STRING" id="36087.A0A077YWC2"/>
<dbReference type="SUPFAM" id="SSF57850">
    <property type="entry name" value="RING/U-box"/>
    <property type="match status" value="1"/>
</dbReference>
<evidence type="ECO:0000256" key="10">
    <source>
        <dbReference type="SAM" id="MobiDB-lite"/>
    </source>
</evidence>
<dbReference type="GO" id="GO:0008270">
    <property type="term" value="F:zinc ion binding"/>
    <property type="evidence" value="ECO:0007669"/>
    <property type="project" value="UniProtKB-KW"/>
</dbReference>
<evidence type="ECO:0000256" key="2">
    <source>
        <dbReference type="ARBA" id="ARBA00022723"/>
    </source>
</evidence>
<dbReference type="SMART" id="SM00361">
    <property type="entry name" value="RRM_1"/>
    <property type="match status" value="1"/>
</dbReference>
<gene>
    <name evidence="14" type="ORF">TTRE_0000029301</name>
</gene>
<evidence type="ECO:0000313" key="14">
    <source>
        <dbReference type="EMBL" id="CDW52034.1"/>
    </source>
</evidence>
<dbReference type="InterPro" id="IPR013083">
    <property type="entry name" value="Znf_RING/FYVE/PHD"/>
</dbReference>
<feature type="domain" description="C3H1-type" evidence="13">
    <location>
        <begin position="186"/>
        <end position="213"/>
    </location>
</feature>
<dbReference type="GO" id="GO:0016567">
    <property type="term" value="P:protein ubiquitination"/>
    <property type="evidence" value="ECO:0007669"/>
    <property type="project" value="TreeGrafter"/>
</dbReference>
<dbReference type="InterPro" id="IPR000571">
    <property type="entry name" value="Znf_CCCH"/>
</dbReference>
<dbReference type="SMART" id="SM00360">
    <property type="entry name" value="RRM"/>
    <property type="match status" value="1"/>
</dbReference>
<feature type="domain" description="RING-type" evidence="11">
    <location>
        <begin position="9"/>
        <end position="52"/>
    </location>
</feature>
<dbReference type="PANTHER" id="PTHR12603:SF0">
    <property type="entry name" value="CCR4-NOT TRANSCRIPTION COMPLEX SUBUNIT 4"/>
    <property type="match status" value="1"/>
</dbReference>
<dbReference type="PROSITE" id="PS50102">
    <property type="entry name" value="RRM"/>
    <property type="match status" value="1"/>
</dbReference>
<name>A0A077YWC2_TRITR</name>
<evidence type="ECO:0000256" key="8">
    <source>
        <dbReference type="PROSITE-ProRule" id="PRU00176"/>
    </source>
</evidence>
<evidence type="ECO:0000256" key="5">
    <source>
        <dbReference type="ARBA" id="ARBA00022884"/>
    </source>
</evidence>
<evidence type="ECO:0000256" key="3">
    <source>
        <dbReference type="ARBA" id="ARBA00022771"/>
    </source>
</evidence>
<dbReference type="Gene3D" id="3.30.40.10">
    <property type="entry name" value="Zinc/RING finger domain, C3HC4 (zinc finger)"/>
    <property type="match status" value="1"/>
</dbReference>
<dbReference type="CDD" id="cd12438">
    <property type="entry name" value="RRM_CNOT4"/>
    <property type="match status" value="1"/>
</dbReference>
<dbReference type="AlphaFoldDB" id="A0A077YWC2"/>
<evidence type="ECO:0000313" key="15">
    <source>
        <dbReference type="Proteomes" id="UP000030665"/>
    </source>
</evidence>
<keyword evidence="2 9" id="KW-0479">Metal-binding</keyword>
<dbReference type="OrthoDB" id="1923159at2759"/>
<dbReference type="Pfam" id="PF14570">
    <property type="entry name" value="zf-RING_4"/>
    <property type="match status" value="1"/>
</dbReference>
<organism evidence="14 15">
    <name type="scientific">Trichuris trichiura</name>
    <name type="common">Whipworm</name>
    <name type="synonym">Trichocephalus trichiurus</name>
    <dbReference type="NCBI Taxonomy" id="36087"/>
    <lineage>
        <taxon>Eukaryota</taxon>
        <taxon>Metazoa</taxon>
        <taxon>Ecdysozoa</taxon>
        <taxon>Nematoda</taxon>
        <taxon>Enoplea</taxon>
        <taxon>Dorylaimia</taxon>
        <taxon>Trichinellida</taxon>
        <taxon>Trichuridae</taxon>
        <taxon>Trichuris</taxon>
    </lineage>
</organism>
<dbReference type="InterPro" id="IPR000504">
    <property type="entry name" value="RRM_dom"/>
</dbReference>
<keyword evidence="7" id="KW-0539">Nucleus</keyword>
<feature type="domain" description="RRM" evidence="12">
    <location>
        <begin position="104"/>
        <end position="189"/>
    </location>
</feature>
<evidence type="ECO:0000259" key="11">
    <source>
        <dbReference type="PROSITE" id="PS50089"/>
    </source>
</evidence>
<dbReference type="SUPFAM" id="SSF54928">
    <property type="entry name" value="RNA-binding domain, RBD"/>
    <property type="match status" value="1"/>
</dbReference>
<reference evidence="14" key="1">
    <citation type="submission" date="2014-01" db="EMBL/GenBank/DDBJ databases">
        <authorList>
            <person name="Aslett M."/>
        </authorList>
    </citation>
    <scope>NUCLEOTIDE SEQUENCE</scope>
</reference>
<dbReference type="Gene3D" id="3.30.70.330">
    <property type="match status" value="1"/>
</dbReference>
<feature type="region of interest" description="Disordered" evidence="10">
    <location>
        <begin position="276"/>
        <end position="323"/>
    </location>
</feature>
<keyword evidence="6" id="KW-0175">Coiled coil</keyword>
<evidence type="ECO:0000256" key="4">
    <source>
        <dbReference type="ARBA" id="ARBA00022833"/>
    </source>
</evidence>
<evidence type="ECO:0000256" key="7">
    <source>
        <dbReference type="ARBA" id="ARBA00023242"/>
    </source>
</evidence>
<dbReference type="GO" id="GO:0030014">
    <property type="term" value="C:CCR4-NOT complex"/>
    <property type="evidence" value="ECO:0007669"/>
    <property type="project" value="InterPro"/>
</dbReference>
<feature type="compositionally biased region" description="Basic and acidic residues" evidence="10">
    <location>
        <begin position="284"/>
        <end position="293"/>
    </location>
</feature>
<evidence type="ECO:0000256" key="1">
    <source>
        <dbReference type="ARBA" id="ARBA00004123"/>
    </source>
</evidence>
<dbReference type="InterPro" id="IPR034261">
    <property type="entry name" value="CNOT4_RRM"/>
</dbReference>
<keyword evidence="4 9" id="KW-0862">Zinc</keyword>
<keyword evidence="5 8" id="KW-0694">RNA-binding</keyword>
<keyword evidence="15" id="KW-1185">Reference proteome</keyword>
<dbReference type="Proteomes" id="UP000030665">
    <property type="component" value="Unassembled WGS sequence"/>
</dbReference>
<feature type="zinc finger region" description="C3H1-type" evidence="9">
    <location>
        <begin position="186"/>
        <end position="213"/>
    </location>
</feature>
<evidence type="ECO:0000259" key="12">
    <source>
        <dbReference type="PROSITE" id="PS50102"/>
    </source>
</evidence>
<dbReference type="InterPro" id="IPR001841">
    <property type="entry name" value="Znf_RING"/>
</dbReference>
<dbReference type="PANTHER" id="PTHR12603">
    <property type="entry name" value="CCR4-NOT TRANSCRIPTION COMPLEX RELATED"/>
    <property type="match status" value="1"/>
</dbReference>
<dbReference type="InterPro" id="IPR003954">
    <property type="entry name" value="RRM_euk-type"/>
</dbReference>
<dbReference type="GO" id="GO:0004842">
    <property type="term" value="F:ubiquitin-protein transferase activity"/>
    <property type="evidence" value="ECO:0007669"/>
    <property type="project" value="InterPro"/>
</dbReference>
<dbReference type="GO" id="GO:0003723">
    <property type="term" value="F:RNA binding"/>
    <property type="evidence" value="ECO:0007669"/>
    <property type="project" value="UniProtKB-UniRule"/>
</dbReference>
<dbReference type="PROSITE" id="PS50089">
    <property type="entry name" value="ZF_RING_2"/>
    <property type="match status" value="1"/>
</dbReference>
<reference evidence="14" key="2">
    <citation type="submission" date="2014-03" db="EMBL/GenBank/DDBJ databases">
        <title>The whipworm genome and dual-species transcriptomics of an intimate host-pathogen interaction.</title>
        <authorList>
            <person name="Foth B.J."/>
            <person name="Tsai I.J."/>
            <person name="Reid A.J."/>
            <person name="Bancroft A.J."/>
            <person name="Nichol S."/>
            <person name="Tracey A."/>
            <person name="Holroyd N."/>
            <person name="Cotton J.A."/>
            <person name="Stanley E.J."/>
            <person name="Zarowiecki M."/>
            <person name="Liu J.Z."/>
            <person name="Huckvale T."/>
            <person name="Cooper P.J."/>
            <person name="Grencis R.K."/>
            <person name="Berriman M."/>
        </authorList>
    </citation>
    <scope>NUCLEOTIDE SEQUENCE [LARGE SCALE GENOMIC DNA]</scope>
</reference>
<dbReference type="GO" id="GO:0005634">
    <property type="term" value="C:nucleus"/>
    <property type="evidence" value="ECO:0007669"/>
    <property type="project" value="UniProtKB-SubCell"/>
</dbReference>
<evidence type="ECO:0000256" key="9">
    <source>
        <dbReference type="PROSITE-ProRule" id="PRU00723"/>
    </source>
</evidence>
<dbReference type="PROSITE" id="PS50103">
    <property type="entry name" value="ZF_C3H1"/>
    <property type="match status" value="1"/>
</dbReference>
<comment type="subcellular location">
    <subcellularLocation>
        <location evidence="1">Nucleus</location>
    </subcellularLocation>
</comment>
<dbReference type="InterPro" id="IPR039515">
    <property type="entry name" value="NOT4_mRING-HC-C4C4"/>
</dbReference>
<accession>A0A077YWC2</accession>
<dbReference type="FunFam" id="3.30.40.10:FF:000006">
    <property type="entry name" value="CCR4-NOT transcription complex subunit 4"/>
    <property type="match status" value="1"/>
</dbReference>
<dbReference type="CDD" id="cd16618">
    <property type="entry name" value="mRING-HC-C4C4_CNOT4"/>
    <property type="match status" value="1"/>
</dbReference>
<proteinExistence type="predicted"/>
<dbReference type="Pfam" id="PF00076">
    <property type="entry name" value="RRM_1"/>
    <property type="match status" value="1"/>
</dbReference>
<evidence type="ECO:0000259" key="13">
    <source>
        <dbReference type="PROSITE" id="PS50103"/>
    </source>
</evidence>
<dbReference type="InterPro" id="IPR012677">
    <property type="entry name" value="Nucleotide-bd_a/b_plait_sf"/>
</dbReference>
<keyword evidence="3 9" id="KW-0863">Zinc-finger</keyword>
<protein>
    <submittedName>
        <fullName evidence="14">Zf-RING 4 and RRM 5 domain containing protein</fullName>
    </submittedName>
</protein>
<feature type="compositionally biased region" description="Basic and acidic residues" evidence="10">
    <location>
        <begin position="314"/>
        <end position="323"/>
    </location>
</feature>
<dbReference type="InterPro" id="IPR035979">
    <property type="entry name" value="RBD_domain_sf"/>
</dbReference>
<dbReference type="InterPro" id="IPR039780">
    <property type="entry name" value="Mot2"/>
</dbReference>
<evidence type="ECO:0000256" key="6">
    <source>
        <dbReference type="ARBA" id="ARBA00023054"/>
    </source>
</evidence>
<sequence>MAVADRLECPLCLDALEVDDLQFFPCQCEYQVCRFCWHRIRTDENGLCPACRTPYPEDPVNFKPISPEDIEKMRNQRRKADLLRRQRQAEERNALAHFRIVSRNLIVVMGVPTPKAKEDVLRRQEYFGQFGKILKVVVKPKRQLSEDSTKMLATVFITFQKEEAAFKAVCKLDDAEIDGHPIRVTLGTTKYCTSFLRGKPCNKPDCMYMHRLGDKAARFTDEDMEQGRHVEYQQKLIKAYLSQLEECQRSHKPIVSFGEGTEGRSAWSNAEEQVAFAGDQGGGDDPRSSKENLKVPVDPVELETFSTKGDSSTWDDKNDETDKAATPDDVIGLSMHLSPFCLPVYGQTMMDDPRQPVIHIGHGHNEHNLCTCQAHFCEGSVLSSLDFSLRRALDASLKEEDDALSSNLNCVDTFRCHPAQALVTEMNCYGECVPPRHRSDSERFCDISPRQSNESLRSLLSEHPLYLNLSDGSSPSGLIRGSSSSVHSPWQEMHERCLSQEDGRAHSFRSGYDWPPDERSLIHVLERTQDPPVAVSTKTASAREPVLYQLRFKRHASEKV</sequence>